<dbReference type="Gene3D" id="1.25.40.10">
    <property type="entry name" value="Tetratricopeptide repeat domain"/>
    <property type="match status" value="1"/>
</dbReference>
<organism evidence="5 6">
    <name type="scientific">Branchiostoma lanceolatum</name>
    <name type="common">Common lancelet</name>
    <name type="synonym">Amphioxus lanceolatum</name>
    <dbReference type="NCBI Taxonomy" id="7740"/>
    <lineage>
        <taxon>Eukaryota</taxon>
        <taxon>Metazoa</taxon>
        <taxon>Chordata</taxon>
        <taxon>Cephalochordata</taxon>
        <taxon>Leptocardii</taxon>
        <taxon>Amphioxiformes</taxon>
        <taxon>Branchiostomatidae</taxon>
        <taxon>Branchiostoma</taxon>
    </lineage>
</organism>
<dbReference type="OrthoDB" id="1427555at2759"/>
<dbReference type="InterPro" id="IPR033891">
    <property type="entry name" value="TTC38"/>
</dbReference>
<comment type="similarity">
    <text evidence="1">Belongs to the TTC38 family.</text>
</comment>
<evidence type="ECO:0000256" key="1">
    <source>
        <dbReference type="ARBA" id="ARBA00005857"/>
    </source>
</evidence>
<evidence type="ECO:0000313" key="6">
    <source>
        <dbReference type="Proteomes" id="UP000838412"/>
    </source>
</evidence>
<dbReference type="InterPro" id="IPR011990">
    <property type="entry name" value="TPR-like_helical_dom_sf"/>
</dbReference>
<evidence type="ECO:0000256" key="2">
    <source>
        <dbReference type="ARBA" id="ARBA00019992"/>
    </source>
</evidence>
<proteinExistence type="inferred from homology"/>
<dbReference type="EMBL" id="OV696686">
    <property type="protein sequence ID" value="CAH1232052.1"/>
    <property type="molecule type" value="Genomic_DNA"/>
</dbReference>
<keyword evidence="6" id="KW-1185">Reference proteome</keyword>
<name>A0A8J9WD75_BRALA</name>
<dbReference type="CDD" id="cd05804">
    <property type="entry name" value="StaR_like"/>
    <property type="match status" value="1"/>
</dbReference>
<dbReference type="SUPFAM" id="SSF48452">
    <property type="entry name" value="TPR-like"/>
    <property type="match status" value="1"/>
</dbReference>
<evidence type="ECO:0000256" key="3">
    <source>
        <dbReference type="ARBA" id="ARBA00022737"/>
    </source>
</evidence>
<dbReference type="PANTHER" id="PTHR16263:SF4">
    <property type="entry name" value="TETRATRICOPEPTIDE REPEAT PROTEIN 38"/>
    <property type="match status" value="1"/>
</dbReference>
<evidence type="ECO:0000256" key="4">
    <source>
        <dbReference type="ARBA" id="ARBA00022803"/>
    </source>
</evidence>
<keyword evidence="3" id="KW-0677">Repeat</keyword>
<dbReference type="AlphaFoldDB" id="A0A8J9WD75"/>
<evidence type="ECO:0000313" key="5">
    <source>
        <dbReference type="EMBL" id="CAH1232052.1"/>
    </source>
</evidence>
<dbReference type="Proteomes" id="UP000838412">
    <property type="component" value="Chromosome 1"/>
</dbReference>
<reference evidence="5" key="1">
    <citation type="submission" date="2022-01" db="EMBL/GenBank/DDBJ databases">
        <authorList>
            <person name="Braso-Vives M."/>
        </authorList>
    </citation>
    <scope>NUCLEOTIDE SEQUENCE</scope>
</reference>
<sequence>MHSHWRDCQEWSKIGLPLSTTSNEACKMYDAVVTQYVGWYEEDSVGGMEGSMGKMMQADPDFVMGKVIGAWFQLGGKSTNTDEKLKQYVEGLVQSAQSNNLTSREKQHVDAIQLWAEKDMQGACGIWENILLDNPTDMLAVKFAQMSYFALGERVQMRDSVLRVIPSWKPTMPLYGYLHGMEAFGMVQTNYYRKAEQAGRKALELNPRDIWGRHALCHVMEMEGRQKEGITFLSNSLNDWNKHHLTSHCYWHWALYHMERGEYSAALDIYDSQYRGRRDLYYADPTSLLFRLNMEGVDVSDRWDDTYDMCKPFLDERITVFRDLHVLLSCLGAKQQDSTKEMMDSLRNFVSEEGSQSVVAREVGVPICEALVAYDEGDYARAVDLMAPVRYRVGSIGGSLAQLDVFHLCLINAAIRSPKKQHQNLARALLVERKALKDNSPMTDRLMAAATLPL</sequence>
<dbReference type="PANTHER" id="PTHR16263">
    <property type="entry name" value="TETRATRICOPEPTIDE REPEAT PROTEIN 38"/>
    <property type="match status" value="1"/>
</dbReference>
<keyword evidence="4" id="KW-0802">TPR repeat</keyword>
<accession>A0A8J9WD75</accession>
<gene>
    <name evidence="5" type="primary">TTC38</name>
    <name evidence="5" type="ORF">BLAG_LOCUS1394</name>
</gene>
<protein>
    <recommendedName>
        <fullName evidence="2">Tetratricopeptide repeat protein 38</fullName>
    </recommendedName>
</protein>